<accession>A0ACB9BPM4</accession>
<reference evidence="2" key="1">
    <citation type="journal article" date="2022" name="Mol. Ecol. Resour.">
        <title>The genomes of chicory, endive, great burdock and yacon provide insights into Asteraceae palaeo-polyploidization history and plant inulin production.</title>
        <authorList>
            <person name="Fan W."/>
            <person name="Wang S."/>
            <person name="Wang H."/>
            <person name="Wang A."/>
            <person name="Jiang F."/>
            <person name="Liu H."/>
            <person name="Zhao H."/>
            <person name="Xu D."/>
            <person name="Zhang Y."/>
        </authorList>
    </citation>
    <scope>NUCLEOTIDE SEQUENCE [LARGE SCALE GENOMIC DNA]</scope>
    <source>
        <strain evidence="2">cv. Punajuju</strain>
    </source>
</reference>
<evidence type="ECO:0000313" key="1">
    <source>
        <dbReference type="EMBL" id="KAI3723929.1"/>
    </source>
</evidence>
<comment type="caution">
    <text evidence="1">The sequence shown here is derived from an EMBL/GenBank/DDBJ whole genome shotgun (WGS) entry which is preliminary data.</text>
</comment>
<reference evidence="1 2" key="2">
    <citation type="journal article" date="2022" name="Mol. Ecol. Resour.">
        <title>The genomes of chicory, endive, great burdock and yacon provide insights into Asteraceae paleo-polyploidization history and plant inulin production.</title>
        <authorList>
            <person name="Fan W."/>
            <person name="Wang S."/>
            <person name="Wang H."/>
            <person name="Wang A."/>
            <person name="Jiang F."/>
            <person name="Liu H."/>
            <person name="Zhao H."/>
            <person name="Xu D."/>
            <person name="Zhang Y."/>
        </authorList>
    </citation>
    <scope>NUCLEOTIDE SEQUENCE [LARGE SCALE GENOMIC DNA]</scope>
    <source>
        <strain evidence="2">cv. Punajuju</strain>
        <tissue evidence="1">Leaves</tissue>
    </source>
</reference>
<evidence type="ECO:0000313" key="2">
    <source>
        <dbReference type="Proteomes" id="UP001055811"/>
    </source>
</evidence>
<name>A0ACB9BPM4_CICIN</name>
<dbReference type="Proteomes" id="UP001055811">
    <property type="component" value="Linkage Group LG06"/>
</dbReference>
<dbReference type="EMBL" id="CM042014">
    <property type="protein sequence ID" value="KAI3723929.1"/>
    <property type="molecule type" value="Genomic_DNA"/>
</dbReference>
<organism evidence="1 2">
    <name type="scientific">Cichorium intybus</name>
    <name type="common">Chicory</name>
    <dbReference type="NCBI Taxonomy" id="13427"/>
    <lineage>
        <taxon>Eukaryota</taxon>
        <taxon>Viridiplantae</taxon>
        <taxon>Streptophyta</taxon>
        <taxon>Embryophyta</taxon>
        <taxon>Tracheophyta</taxon>
        <taxon>Spermatophyta</taxon>
        <taxon>Magnoliopsida</taxon>
        <taxon>eudicotyledons</taxon>
        <taxon>Gunneridae</taxon>
        <taxon>Pentapetalae</taxon>
        <taxon>asterids</taxon>
        <taxon>campanulids</taxon>
        <taxon>Asterales</taxon>
        <taxon>Asteraceae</taxon>
        <taxon>Cichorioideae</taxon>
        <taxon>Cichorieae</taxon>
        <taxon>Cichoriinae</taxon>
        <taxon>Cichorium</taxon>
    </lineage>
</organism>
<keyword evidence="2" id="KW-1185">Reference proteome</keyword>
<sequence length="233" mass="25831">MLREASSTVVHLVLVMKSTILASKPQVTPYCNPRNSIAKPWTLESDCGLEVRHAYTYGGPSADQKGPQVAVPVSSKGLQGEGPESRLFAPAPSGISAKASRVKGRKKKSKGEREEGSQAGLNLISGGRHLRREKQTMMRVHVAARLHYWTGNHQRSRIWFGQGRRHHRRRVVVRLASPDWCVEHVFTIARSRGVAVWRASSEAMVVPETCENSACETGHGVNKVFSRLHLLEL</sequence>
<gene>
    <name evidence="1" type="ORF">L2E82_35691</name>
</gene>
<protein>
    <submittedName>
        <fullName evidence="1">Uncharacterized protein</fullName>
    </submittedName>
</protein>
<proteinExistence type="predicted"/>